<dbReference type="Gene3D" id="1.20.140.160">
    <property type="match status" value="1"/>
</dbReference>
<name>A0A9Q4DU46_BACSC</name>
<organism evidence="6 7">
    <name type="scientific">Bacillus spizizenii</name>
    <name type="common">Bacillus subtilis subsp. spizizenii</name>
    <dbReference type="NCBI Taxonomy" id="96241"/>
    <lineage>
        <taxon>Bacteria</taxon>
        <taxon>Bacillati</taxon>
        <taxon>Bacillota</taxon>
        <taxon>Bacilli</taxon>
        <taxon>Bacillales</taxon>
        <taxon>Bacillaceae</taxon>
        <taxon>Bacillus</taxon>
    </lineage>
</organism>
<evidence type="ECO:0000256" key="4">
    <source>
        <dbReference type="ARBA" id="ARBA00023163"/>
    </source>
</evidence>
<evidence type="ECO:0000256" key="3">
    <source>
        <dbReference type="ARBA" id="ARBA00023125"/>
    </source>
</evidence>
<evidence type="ECO:0000259" key="5">
    <source>
        <dbReference type="Pfam" id="PF04542"/>
    </source>
</evidence>
<evidence type="ECO:0000256" key="2">
    <source>
        <dbReference type="ARBA" id="ARBA00023082"/>
    </source>
</evidence>
<dbReference type="GO" id="GO:0003677">
    <property type="term" value="F:DNA binding"/>
    <property type="evidence" value="ECO:0007669"/>
    <property type="project" value="UniProtKB-KW"/>
</dbReference>
<proteinExistence type="predicted"/>
<dbReference type="InterPro" id="IPR007627">
    <property type="entry name" value="RNA_pol_sigma70_r2"/>
</dbReference>
<reference evidence="6" key="1">
    <citation type="submission" date="2022-02" db="EMBL/GenBank/DDBJ databases">
        <title>Crop Bioprotection Bacillus Genome Sequencing.</title>
        <authorList>
            <person name="Dunlap C."/>
        </authorList>
    </citation>
    <scope>NUCLEOTIDE SEQUENCE</scope>
    <source>
        <strain evidence="6">M18B4</strain>
    </source>
</reference>
<dbReference type="PANTHER" id="PTHR30385">
    <property type="entry name" value="SIGMA FACTOR F FLAGELLAR"/>
    <property type="match status" value="1"/>
</dbReference>
<dbReference type="InterPro" id="IPR013325">
    <property type="entry name" value="RNA_pol_sigma_r2"/>
</dbReference>
<dbReference type="InterPro" id="IPR014284">
    <property type="entry name" value="RNA_pol_sigma-70_dom"/>
</dbReference>
<sequence length="247" mass="28410">MKNKDDNIKTFDDDEFITKYGKLVPYTIKKTFSPGALPMVFGNTSLDYDDLVQIGFIGLCKARDRFEPSYGYAFNTYAIPLIRGELQRALRDNCKIKISRSTHDLKQKIIKADMLHDPIPIIATRFNVSEDDIKKALEYSPNYLYFGSISSNNSNDREATHDEIILDDFDLEEEVSNQELLENFYLKGGLTDIEKSVWHLYNHEELSQTKIADCMGISQSQVSRVIQKVYEKARDFGKRIGLQSTSY</sequence>
<dbReference type="GO" id="GO:0006352">
    <property type="term" value="P:DNA-templated transcription initiation"/>
    <property type="evidence" value="ECO:0007669"/>
    <property type="project" value="InterPro"/>
</dbReference>
<keyword evidence="4" id="KW-0804">Transcription</keyword>
<gene>
    <name evidence="6" type="ORF">MOC45_21260</name>
</gene>
<dbReference type="GO" id="GO:0016987">
    <property type="term" value="F:sigma factor activity"/>
    <property type="evidence" value="ECO:0007669"/>
    <property type="project" value="UniProtKB-KW"/>
</dbReference>
<dbReference type="InterPro" id="IPR013324">
    <property type="entry name" value="RNA_pol_sigma_r3/r4-like"/>
</dbReference>
<dbReference type="Proteomes" id="UP001070352">
    <property type="component" value="Unassembled WGS sequence"/>
</dbReference>
<evidence type="ECO:0000313" key="7">
    <source>
        <dbReference type="Proteomes" id="UP001070352"/>
    </source>
</evidence>
<accession>A0A9Q4DU46</accession>
<dbReference type="SUPFAM" id="SSF88946">
    <property type="entry name" value="Sigma2 domain of RNA polymerase sigma factors"/>
    <property type="match status" value="1"/>
</dbReference>
<keyword evidence="2" id="KW-0731">Sigma factor</keyword>
<dbReference type="Pfam" id="PF04542">
    <property type="entry name" value="Sigma70_r2"/>
    <property type="match status" value="1"/>
</dbReference>
<protein>
    <submittedName>
        <fullName evidence="6">Sigma-70 family RNA polymerase sigma factor</fullName>
    </submittedName>
</protein>
<keyword evidence="3" id="KW-0238">DNA-binding</keyword>
<dbReference type="Gene3D" id="1.20.120.1810">
    <property type="match status" value="1"/>
</dbReference>
<feature type="domain" description="RNA polymerase sigma-70 region 2" evidence="5">
    <location>
        <begin position="43"/>
        <end position="93"/>
    </location>
</feature>
<evidence type="ECO:0000256" key="1">
    <source>
        <dbReference type="ARBA" id="ARBA00023015"/>
    </source>
</evidence>
<keyword evidence="1" id="KW-0805">Transcription regulation</keyword>
<dbReference type="SUPFAM" id="SSF88659">
    <property type="entry name" value="Sigma3 and sigma4 domains of RNA polymerase sigma factors"/>
    <property type="match status" value="1"/>
</dbReference>
<dbReference type="NCBIfam" id="TIGR02937">
    <property type="entry name" value="sigma70-ECF"/>
    <property type="match status" value="1"/>
</dbReference>
<comment type="caution">
    <text evidence="6">The sequence shown here is derived from an EMBL/GenBank/DDBJ whole genome shotgun (WGS) entry which is preliminary data.</text>
</comment>
<dbReference type="AlphaFoldDB" id="A0A9Q4DU46"/>
<evidence type="ECO:0000313" key="6">
    <source>
        <dbReference type="EMBL" id="MCY8123073.1"/>
    </source>
</evidence>
<dbReference type="EMBL" id="JALANJ010000053">
    <property type="protein sequence ID" value="MCY8123073.1"/>
    <property type="molecule type" value="Genomic_DNA"/>
</dbReference>